<protein>
    <submittedName>
        <fullName evidence="13 14">E3 ubiquitin-protein ligase TRIM37-like isoform X1</fullName>
    </submittedName>
</protein>
<dbReference type="Proteomes" id="UP000504631">
    <property type="component" value="Unplaced"/>
</dbReference>
<dbReference type="GO" id="GO:0005164">
    <property type="term" value="F:tumor necrosis factor receptor binding"/>
    <property type="evidence" value="ECO:0007669"/>
    <property type="project" value="TreeGrafter"/>
</dbReference>
<dbReference type="InterPro" id="IPR002083">
    <property type="entry name" value="MATH/TRAF_dom"/>
</dbReference>
<dbReference type="GO" id="GO:0008270">
    <property type="term" value="F:zinc ion binding"/>
    <property type="evidence" value="ECO:0007669"/>
    <property type="project" value="UniProtKB-KW"/>
</dbReference>
<feature type="compositionally biased region" description="Polar residues" evidence="8">
    <location>
        <begin position="992"/>
        <end position="1004"/>
    </location>
</feature>
<dbReference type="InterPro" id="IPR037299">
    <property type="entry name" value="TRIM37_MATH"/>
</dbReference>
<evidence type="ECO:0000256" key="4">
    <source>
        <dbReference type="ARBA" id="ARBA00022771"/>
    </source>
</evidence>
<dbReference type="InterPro" id="IPR008974">
    <property type="entry name" value="TRAF-like"/>
</dbReference>
<evidence type="ECO:0000259" key="9">
    <source>
        <dbReference type="PROSITE" id="PS50089"/>
    </source>
</evidence>
<dbReference type="PROSITE" id="PS50144">
    <property type="entry name" value="MATH"/>
    <property type="match status" value="1"/>
</dbReference>
<dbReference type="CDD" id="cd16619">
    <property type="entry name" value="mRING-HC-C4C4_TRIM37_C-VIII"/>
    <property type="match status" value="1"/>
</dbReference>
<feature type="compositionally biased region" description="Basic and acidic residues" evidence="8">
    <location>
        <begin position="1005"/>
        <end position="1015"/>
    </location>
</feature>
<dbReference type="KEGG" id="bvk:117235874"/>
<proteinExistence type="predicted"/>
<dbReference type="Gene3D" id="3.30.160.60">
    <property type="entry name" value="Classic Zinc Finger"/>
    <property type="match status" value="1"/>
</dbReference>
<feature type="domain" description="MATH" evidence="11">
    <location>
        <begin position="294"/>
        <end position="421"/>
    </location>
</feature>
<dbReference type="CDD" id="cd03773">
    <property type="entry name" value="MATH_TRIM37"/>
    <property type="match status" value="1"/>
</dbReference>
<dbReference type="Pfam" id="PF00643">
    <property type="entry name" value="zf-B_box"/>
    <property type="match status" value="1"/>
</dbReference>
<evidence type="ECO:0000256" key="1">
    <source>
        <dbReference type="ARBA" id="ARBA00004496"/>
    </source>
</evidence>
<feature type="compositionally biased region" description="Basic and acidic residues" evidence="8">
    <location>
        <begin position="764"/>
        <end position="779"/>
    </location>
</feature>
<gene>
    <name evidence="13 14" type="primary">LOC117235874</name>
</gene>
<feature type="compositionally biased region" description="Polar residues" evidence="8">
    <location>
        <begin position="689"/>
        <end position="700"/>
    </location>
</feature>
<dbReference type="Gene3D" id="3.30.40.10">
    <property type="entry name" value="Zinc/RING finger domain, C3HC4 (zinc finger)"/>
    <property type="match status" value="1"/>
</dbReference>
<dbReference type="GO" id="GO:0061630">
    <property type="term" value="F:ubiquitin protein ligase activity"/>
    <property type="evidence" value="ECO:0007669"/>
    <property type="project" value="TreeGrafter"/>
</dbReference>
<feature type="region of interest" description="Disordered" evidence="8">
    <location>
        <begin position="757"/>
        <end position="779"/>
    </location>
</feature>
<keyword evidence="7" id="KW-0175">Coiled coil</keyword>
<dbReference type="GO" id="GO:0031625">
    <property type="term" value="F:ubiquitin protein ligase binding"/>
    <property type="evidence" value="ECO:0007669"/>
    <property type="project" value="TreeGrafter"/>
</dbReference>
<dbReference type="CDD" id="cd19779">
    <property type="entry name" value="Bbox2_TRIM37_C-VIII"/>
    <property type="match status" value="1"/>
</dbReference>
<evidence type="ECO:0000256" key="3">
    <source>
        <dbReference type="ARBA" id="ARBA00022723"/>
    </source>
</evidence>
<dbReference type="InterPro" id="IPR053003">
    <property type="entry name" value="TRIM_RBCC_E3_ubiq-ligases"/>
</dbReference>
<evidence type="ECO:0000259" key="10">
    <source>
        <dbReference type="PROSITE" id="PS50119"/>
    </source>
</evidence>
<feature type="region of interest" description="Disordered" evidence="8">
    <location>
        <begin position="496"/>
        <end position="530"/>
    </location>
</feature>
<feature type="region of interest" description="Disordered" evidence="8">
    <location>
        <begin position="652"/>
        <end position="674"/>
    </location>
</feature>
<dbReference type="InterPro" id="IPR001841">
    <property type="entry name" value="Znf_RING"/>
</dbReference>
<organism evidence="12 14">
    <name type="scientific">Bombus vosnesenskii</name>
    <dbReference type="NCBI Taxonomy" id="207650"/>
    <lineage>
        <taxon>Eukaryota</taxon>
        <taxon>Metazoa</taxon>
        <taxon>Ecdysozoa</taxon>
        <taxon>Arthropoda</taxon>
        <taxon>Hexapoda</taxon>
        <taxon>Insecta</taxon>
        <taxon>Pterygota</taxon>
        <taxon>Neoptera</taxon>
        <taxon>Endopterygota</taxon>
        <taxon>Hymenoptera</taxon>
        <taxon>Apocrita</taxon>
        <taxon>Aculeata</taxon>
        <taxon>Apoidea</taxon>
        <taxon>Anthophila</taxon>
        <taxon>Apidae</taxon>
        <taxon>Bombus</taxon>
        <taxon>Pyrobombus</taxon>
    </lineage>
</organism>
<dbReference type="PANTHER" id="PTHR36754:SF2">
    <property type="entry name" value="E3 UBIQUITIN-PROTEIN LIGASE TRIM37"/>
    <property type="match status" value="1"/>
</dbReference>
<keyword evidence="5" id="KW-0862">Zinc</keyword>
<keyword evidence="2" id="KW-0963">Cytoplasm</keyword>
<dbReference type="PANTHER" id="PTHR36754">
    <property type="entry name" value="E3 UBIQUITIN-PROTEIN LIGASE TRIM37"/>
    <property type="match status" value="1"/>
</dbReference>
<evidence type="ECO:0000313" key="12">
    <source>
        <dbReference type="Proteomes" id="UP000504631"/>
    </source>
</evidence>
<dbReference type="InterPro" id="IPR000315">
    <property type="entry name" value="Znf_B-box"/>
</dbReference>
<feature type="compositionally biased region" description="Polar residues" evidence="8">
    <location>
        <begin position="496"/>
        <end position="525"/>
    </location>
</feature>
<evidence type="ECO:0000313" key="13">
    <source>
        <dbReference type="RefSeq" id="XP_033354204.1"/>
    </source>
</evidence>
<dbReference type="Pfam" id="PF22486">
    <property type="entry name" value="MATH_2"/>
    <property type="match status" value="1"/>
</dbReference>
<dbReference type="InterPro" id="IPR013083">
    <property type="entry name" value="Znf_RING/FYVE/PHD"/>
</dbReference>
<dbReference type="SMART" id="SM00502">
    <property type="entry name" value="BBC"/>
    <property type="match status" value="1"/>
</dbReference>
<feature type="compositionally biased region" description="Acidic residues" evidence="8">
    <location>
        <begin position="659"/>
        <end position="674"/>
    </location>
</feature>
<dbReference type="GO" id="GO:0005778">
    <property type="term" value="C:peroxisomal membrane"/>
    <property type="evidence" value="ECO:0007669"/>
    <property type="project" value="TreeGrafter"/>
</dbReference>
<comment type="subcellular location">
    <subcellularLocation>
        <location evidence="1">Cytoplasm</location>
    </subcellularLocation>
</comment>
<dbReference type="GO" id="GO:0006513">
    <property type="term" value="P:protein monoubiquitination"/>
    <property type="evidence" value="ECO:0007669"/>
    <property type="project" value="TreeGrafter"/>
</dbReference>
<keyword evidence="12" id="KW-1185">Reference proteome</keyword>
<dbReference type="GO" id="GO:0016235">
    <property type="term" value="C:aggresome"/>
    <property type="evidence" value="ECO:0007669"/>
    <property type="project" value="TreeGrafter"/>
</dbReference>
<evidence type="ECO:0000256" key="6">
    <source>
        <dbReference type="PROSITE-ProRule" id="PRU00024"/>
    </source>
</evidence>
<dbReference type="GeneID" id="117235874"/>
<dbReference type="RefSeq" id="XP_033354205.1">
    <property type="nucleotide sequence ID" value="XM_033498314.1"/>
</dbReference>
<dbReference type="SUPFAM" id="SSF49599">
    <property type="entry name" value="TRAF domain-like"/>
    <property type="match status" value="1"/>
</dbReference>
<feature type="coiled-coil region" evidence="7">
    <location>
        <begin position="165"/>
        <end position="199"/>
    </location>
</feature>
<dbReference type="InterPro" id="IPR003649">
    <property type="entry name" value="Bbox_C"/>
</dbReference>
<keyword evidence="3" id="KW-0479">Metal-binding</keyword>
<feature type="domain" description="B box-type" evidence="10">
    <location>
        <begin position="108"/>
        <end position="150"/>
    </location>
</feature>
<accession>A0A6J3KMH7</accession>
<reference evidence="13 14" key="1">
    <citation type="submission" date="2025-04" db="UniProtKB">
        <authorList>
            <consortium name="RefSeq"/>
        </authorList>
    </citation>
    <scope>IDENTIFICATION</scope>
    <source>
        <tissue evidence="13 14">Muscle</tissue>
    </source>
</reference>
<dbReference type="SMART" id="SM00061">
    <property type="entry name" value="MATH"/>
    <property type="match status" value="1"/>
</dbReference>
<evidence type="ECO:0000313" key="14">
    <source>
        <dbReference type="RefSeq" id="XP_033354205.1"/>
    </source>
</evidence>
<dbReference type="SUPFAM" id="SSF57850">
    <property type="entry name" value="RING/U-box"/>
    <property type="match status" value="1"/>
</dbReference>
<evidence type="ECO:0000256" key="2">
    <source>
        <dbReference type="ARBA" id="ARBA00022490"/>
    </source>
</evidence>
<dbReference type="GO" id="GO:0051865">
    <property type="term" value="P:protein autoubiquitination"/>
    <property type="evidence" value="ECO:0007669"/>
    <property type="project" value="TreeGrafter"/>
</dbReference>
<evidence type="ECO:0000256" key="8">
    <source>
        <dbReference type="SAM" id="MobiDB-lite"/>
    </source>
</evidence>
<keyword evidence="4 6" id="KW-0863">Zinc-finger</keyword>
<dbReference type="RefSeq" id="XP_033354204.1">
    <property type="nucleotide sequence ID" value="XM_033498313.1"/>
</dbReference>
<dbReference type="SMART" id="SM00336">
    <property type="entry name" value="BBOX"/>
    <property type="match status" value="1"/>
</dbReference>
<evidence type="ECO:0000256" key="7">
    <source>
        <dbReference type="SAM" id="Coils"/>
    </source>
</evidence>
<dbReference type="PROSITE" id="PS50089">
    <property type="entry name" value="ZF_RING_2"/>
    <property type="match status" value="1"/>
</dbReference>
<sequence>MTDRMASRETSINSKNSDDHSVETLAEVFRCFICMEKLTDAHLCPHCSKLCCYTCIRRWLTEQRSQCPHCRASLLLHELVNCRWVEEVTQQLDTLQAVGISNSRHDDSNRDRCTVHREKLSVYCWTCRRCICHQCALWGGTHSGHTFKPLEEVYDQHVTQIKAEVGQLKRRLMELISLVQEVERNVESVRAAKDERVREIRNAVELMIARLDSQLKAKLLTLMGQKNSLTLETEQLEALLQEVEHQLHTCTRSELIIKSTDLSRMIHQVRKKPMTSFVTAPVPADFHSEIVPGYDSATFAMQNFTQLQLKADPVYSAPLHVNGLCWRLKVYPDGNGVVRGNYLSVFLELSAGLPETSKYEYRVEMIHQGSRDTSKNIVREFASDFEIGECWGYNRFFRLDLLATEGYLNTELDTLILRFQVRPPTFYQRCRDQQWYISQLLTVQNQYATQINELKERLAIEISRNAMAATRVPSGATLCGSTSNVTSIMMQQQSQAVGDPLLNSNSTRSAETYQNGTSTSRSVQNVLPGGGNSGILSDQLLPLCELGEPSNMRALGSSSTLSSISSKTSLKQHRINNLSVVEAEPPGMHSTNDSSVGDCPATSTHSPPPSYSSPTVLNQQQLNLLSSSSSSDSGELSEHDIYLDECEHNEPHLTLLDDNSNDENDVDDETMSGENDVEVAESLTPWIQNKQRTKQQSNREGTGDIRRLGGNDSLEDEIMLQLFKIQDRNSAWSSLCFNQHVDDNCDSRTSLAALQHHNSNPLQPEHDSTSNDQFTDKRSTCSSHLCQPQMMCSGRPKLSQLSNICQQEVSGLIACGSQTRSEPATRSNSIDCEKELPNISVANKINHEVETSRSDLIVPNVLLDSNKIMSKHLLSRRQSSPSSSANVNIINNGNNKIFEFEQLLETIQLSSMFQKDTASCFNKLRKNIPLEGKSNGCVTTTIKSTALSLGHDVPLSSTSNAVTDSIPSPNNYSWAPALYQHKHGQKNVLETTMPASSNDSSNKCTAEKSLEETNS</sequence>
<evidence type="ECO:0000259" key="11">
    <source>
        <dbReference type="PROSITE" id="PS50144"/>
    </source>
</evidence>
<dbReference type="GO" id="GO:0070842">
    <property type="term" value="P:aggresome assembly"/>
    <property type="evidence" value="ECO:0007669"/>
    <property type="project" value="TreeGrafter"/>
</dbReference>
<feature type="domain" description="RING-type" evidence="9">
    <location>
        <begin position="31"/>
        <end position="71"/>
    </location>
</feature>
<dbReference type="SUPFAM" id="SSF57845">
    <property type="entry name" value="B-box zinc-binding domain"/>
    <property type="match status" value="1"/>
</dbReference>
<dbReference type="Gene3D" id="2.60.210.10">
    <property type="entry name" value="Apoptosis, Tumor Necrosis Factor Receptor Associated Protein 2, Chain A"/>
    <property type="match status" value="1"/>
</dbReference>
<dbReference type="PROSITE" id="PS50119">
    <property type="entry name" value="ZF_BBOX"/>
    <property type="match status" value="1"/>
</dbReference>
<name>A0A6J3KMH7_9HYME</name>
<dbReference type="AlphaFoldDB" id="A0A6J3KMH7"/>
<feature type="region of interest" description="Disordered" evidence="8">
    <location>
        <begin position="689"/>
        <end position="709"/>
    </location>
</feature>
<evidence type="ECO:0000256" key="5">
    <source>
        <dbReference type="ARBA" id="ARBA00022833"/>
    </source>
</evidence>
<feature type="region of interest" description="Disordered" evidence="8">
    <location>
        <begin position="583"/>
        <end position="616"/>
    </location>
</feature>
<feature type="region of interest" description="Disordered" evidence="8">
    <location>
        <begin position="992"/>
        <end position="1015"/>
    </location>
</feature>